<dbReference type="AlphaFoldDB" id="A0A935N2D8"/>
<evidence type="ECO:0000313" key="1">
    <source>
        <dbReference type="EMBL" id="MBK7417275.1"/>
    </source>
</evidence>
<name>A0A935N2D8_9RHOO</name>
<proteinExistence type="predicted"/>
<dbReference type="EMBL" id="JADJMS010000051">
    <property type="protein sequence ID" value="MBK7417275.1"/>
    <property type="molecule type" value="Genomic_DNA"/>
</dbReference>
<sequence length="81" mass="8822">MIARIFKLFDMPACGSDQSALSSLQIPMLGGQLDPSFFTNEAHPARQLFDRMARAVMGLPQDDIETSGLLAGFDRCSPCSQ</sequence>
<reference evidence="1 2" key="1">
    <citation type="submission" date="2020-10" db="EMBL/GenBank/DDBJ databases">
        <title>Connecting structure to function with the recovery of over 1000 high-quality activated sludge metagenome-assembled genomes encoding full-length rRNA genes using long-read sequencing.</title>
        <authorList>
            <person name="Singleton C.M."/>
            <person name="Petriglieri F."/>
            <person name="Kristensen J.M."/>
            <person name="Kirkegaard R.H."/>
            <person name="Michaelsen T.Y."/>
            <person name="Andersen M.H."/>
            <person name="Karst S.M."/>
            <person name="Dueholm M.S."/>
            <person name="Nielsen P.H."/>
            <person name="Albertsen M."/>
        </authorList>
    </citation>
    <scope>NUCLEOTIDE SEQUENCE [LARGE SCALE GENOMIC DNA]</scope>
    <source>
        <strain evidence="1">EsbW_18-Q3-R4-48_BATAC.463</strain>
    </source>
</reference>
<dbReference type="InterPro" id="IPR012434">
    <property type="entry name" value="DUF1631"/>
</dbReference>
<dbReference type="Pfam" id="PF07793">
    <property type="entry name" value="DUF1631"/>
    <property type="match status" value="1"/>
</dbReference>
<dbReference type="Proteomes" id="UP000739411">
    <property type="component" value="Unassembled WGS sequence"/>
</dbReference>
<comment type="caution">
    <text evidence="1">The sequence shown here is derived from an EMBL/GenBank/DDBJ whole genome shotgun (WGS) entry which is preliminary data.</text>
</comment>
<organism evidence="1 2">
    <name type="scientific">Candidatus Dechloromonas phosphorivorans</name>
    <dbReference type="NCBI Taxonomy" id="2899244"/>
    <lineage>
        <taxon>Bacteria</taxon>
        <taxon>Pseudomonadati</taxon>
        <taxon>Pseudomonadota</taxon>
        <taxon>Betaproteobacteria</taxon>
        <taxon>Rhodocyclales</taxon>
        <taxon>Azonexaceae</taxon>
        <taxon>Dechloromonas</taxon>
    </lineage>
</organism>
<protein>
    <submittedName>
        <fullName evidence="1">DUF1631 family protein</fullName>
    </submittedName>
</protein>
<evidence type="ECO:0000313" key="2">
    <source>
        <dbReference type="Proteomes" id="UP000739411"/>
    </source>
</evidence>
<accession>A0A935N2D8</accession>
<gene>
    <name evidence="1" type="ORF">IPJ38_21470</name>
</gene>